<dbReference type="RefSeq" id="WP_183210935.1">
    <property type="nucleotide sequence ID" value="NZ_JAAAMM010000006.1"/>
</dbReference>
<dbReference type="AlphaFoldDB" id="A0A7W6MRQ6"/>
<name>A0A7W6MRQ6_9HYPH</name>
<evidence type="ECO:0000313" key="2">
    <source>
        <dbReference type="EMBL" id="MBB4005370.1"/>
    </source>
</evidence>
<keyword evidence="3" id="KW-1185">Reference proteome</keyword>
<protein>
    <submittedName>
        <fullName evidence="2">Putative O-methyltransferase YrrM</fullName>
    </submittedName>
</protein>
<sequence length="208" mass="22608">MSGLATVAEDVARFDGLQAATRRHRRHHGCNAYTFEDGAGLLAIARADRATRILEFGTAIGYTACVLATATEETHVDTIEGDREHVALAREHIRDLGLEARVRVRLGDFFEVMGDLDGPYDLAFFDGLGPTVRLVGKLRNLLRPDGLLVCGNLAHAGTAERLPITAEFGQSRRWRFAGSIEAGSTPVFRKTDPGAPTPPAPNHQRRPA</sequence>
<evidence type="ECO:0000256" key="1">
    <source>
        <dbReference type="SAM" id="MobiDB-lite"/>
    </source>
</evidence>
<keyword evidence="2" id="KW-0489">Methyltransferase</keyword>
<reference evidence="2 3" key="1">
    <citation type="submission" date="2020-08" db="EMBL/GenBank/DDBJ databases">
        <title>Genomic Encyclopedia of Type Strains, Phase IV (KMG-IV): sequencing the most valuable type-strain genomes for metagenomic binning, comparative biology and taxonomic classification.</title>
        <authorList>
            <person name="Goeker M."/>
        </authorList>
    </citation>
    <scope>NUCLEOTIDE SEQUENCE [LARGE SCALE GENOMIC DNA]</scope>
    <source>
        <strain evidence="2 3">DSM 103570</strain>
    </source>
</reference>
<dbReference type="EMBL" id="JACIEM010000006">
    <property type="protein sequence ID" value="MBB4005370.1"/>
    <property type="molecule type" value="Genomic_DNA"/>
</dbReference>
<dbReference type="SUPFAM" id="SSF53335">
    <property type="entry name" value="S-adenosyl-L-methionine-dependent methyltransferases"/>
    <property type="match status" value="1"/>
</dbReference>
<evidence type="ECO:0000313" key="3">
    <source>
        <dbReference type="Proteomes" id="UP000588647"/>
    </source>
</evidence>
<keyword evidence="2" id="KW-0808">Transferase</keyword>
<dbReference type="InterPro" id="IPR029063">
    <property type="entry name" value="SAM-dependent_MTases_sf"/>
</dbReference>
<feature type="region of interest" description="Disordered" evidence="1">
    <location>
        <begin position="183"/>
        <end position="208"/>
    </location>
</feature>
<accession>A0A7W6MRQ6</accession>
<dbReference type="GO" id="GO:0008168">
    <property type="term" value="F:methyltransferase activity"/>
    <property type="evidence" value="ECO:0007669"/>
    <property type="project" value="UniProtKB-KW"/>
</dbReference>
<dbReference type="Pfam" id="PF13578">
    <property type="entry name" value="Methyltransf_24"/>
    <property type="match status" value="1"/>
</dbReference>
<comment type="caution">
    <text evidence="2">The sequence shown here is derived from an EMBL/GenBank/DDBJ whole genome shotgun (WGS) entry which is preliminary data.</text>
</comment>
<dbReference type="PANTHER" id="PTHR43167:SF1">
    <property type="entry name" value="PUTATIVE (AFU_ORTHOLOGUE AFUA_6G01830)-RELATED"/>
    <property type="match status" value="1"/>
</dbReference>
<dbReference type="CDD" id="cd02440">
    <property type="entry name" value="AdoMet_MTases"/>
    <property type="match status" value="1"/>
</dbReference>
<gene>
    <name evidence="2" type="ORF">GGR03_004469</name>
</gene>
<dbReference type="PANTHER" id="PTHR43167">
    <property type="entry name" value="PUTATIVE (AFU_ORTHOLOGUE AFUA_6G01830)-RELATED"/>
    <property type="match status" value="1"/>
</dbReference>
<dbReference type="Proteomes" id="UP000588647">
    <property type="component" value="Unassembled WGS sequence"/>
</dbReference>
<organism evidence="2 3">
    <name type="scientific">Aurantimonas endophytica</name>
    <dbReference type="NCBI Taxonomy" id="1522175"/>
    <lineage>
        <taxon>Bacteria</taxon>
        <taxon>Pseudomonadati</taxon>
        <taxon>Pseudomonadota</taxon>
        <taxon>Alphaproteobacteria</taxon>
        <taxon>Hyphomicrobiales</taxon>
        <taxon>Aurantimonadaceae</taxon>
        <taxon>Aurantimonas</taxon>
    </lineage>
</organism>
<proteinExistence type="predicted"/>
<dbReference type="Gene3D" id="3.40.50.150">
    <property type="entry name" value="Vaccinia Virus protein VP39"/>
    <property type="match status" value="1"/>
</dbReference>
<dbReference type="GO" id="GO:0032259">
    <property type="term" value="P:methylation"/>
    <property type="evidence" value="ECO:0007669"/>
    <property type="project" value="UniProtKB-KW"/>
</dbReference>